<reference evidence="6 7" key="1">
    <citation type="submission" date="2020-09" db="EMBL/GenBank/DDBJ databases">
        <authorList>
            <person name="Kim M.K."/>
        </authorList>
    </citation>
    <scope>NUCLEOTIDE SEQUENCE [LARGE SCALE GENOMIC DNA]</scope>
    <source>
        <strain evidence="6 7">BT646</strain>
    </source>
</reference>
<dbReference type="SUPFAM" id="SSF46894">
    <property type="entry name" value="C-terminal effector domain of the bipartite response regulators"/>
    <property type="match status" value="1"/>
</dbReference>
<sequence length="265" mass="29859">MKRPKPPTAKPSRHNYPAELHAPVARVWTPDLFTEPDAPASQADAVMGRELARALLHTQGLYVYDHRAKTTLYVSAGIERLLGYPTADFTPDFHYSCIHPDDLPIVTEATILANEYVTERLDDPLPGLVFSIDYRIRNVQRHWLRVLRQNFILSRDSCGAVVGLAGILTDITAHKSTHDVRFSMNRPDFAAFVRQKQVQALPEPLSIREQEVLALVLEGLSSQEIANRLFISVATVRAHRRNIRQKVGSHNVHRVLQHLDGETTG</sequence>
<dbReference type="CDD" id="cd06170">
    <property type="entry name" value="LuxR_C_like"/>
    <property type="match status" value="1"/>
</dbReference>
<evidence type="ECO:0000313" key="6">
    <source>
        <dbReference type="EMBL" id="MBD2714080.1"/>
    </source>
</evidence>
<dbReference type="Pfam" id="PF00196">
    <property type="entry name" value="GerE"/>
    <property type="match status" value="1"/>
</dbReference>
<keyword evidence="2" id="KW-0238">DNA-binding</keyword>
<dbReference type="InterPro" id="IPR035965">
    <property type="entry name" value="PAS-like_dom_sf"/>
</dbReference>
<dbReference type="SMART" id="SM00421">
    <property type="entry name" value="HTH_LUXR"/>
    <property type="match status" value="1"/>
</dbReference>
<dbReference type="RefSeq" id="WP_190783194.1">
    <property type="nucleotide sequence ID" value="NZ_JACWZZ010000001.1"/>
</dbReference>
<accession>A0ABR8JE79</accession>
<dbReference type="SUPFAM" id="SSF55785">
    <property type="entry name" value="PYP-like sensor domain (PAS domain)"/>
    <property type="match status" value="1"/>
</dbReference>
<dbReference type="InterPro" id="IPR013655">
    <property type="entry name" value="PAS_fold_3"/>
</dbReference>
<keyword evidence="1" id="KW-0805">Transcription regulation</keyword>
<organism evidence="6 7">
    <name type="scientific">Hymenobacter duratus</name>
    <dbReference type="NCBI Taxonomy" id="2771356"/>
    <lineage>
        <taxon>Bacteria</taxon>
        <taxon>Pseudomonadati</taxon>
        <taxon>Bacteroidota</taxon>
        <taxon>Cytophagia</taxon>
        <taxon>Cytophagales</taxon>
        <taxon>Hymenobacteraceae</taxon>
        <taxon>Hymenobacter</taxon>
    </lineage>
</organism>
<evidence type="ECO:0000256" key="2">
    <source>
        <dbReference type="ARBA" id="ARBA00023125"/>
    </source>
</evidence>
<dbReference type="PANTHER" id="PTHR44688:SF16">
    <property type="entry name" value="DNA-BINDING TRANSCRIPTIONAL ACTIVATOR DEVR_DOSR"/>
    <property type="match status" value="1"/>
</dbReference>
<evidence type="ECO:0000259" key="4">
    <source>
        <dbReference type="PROSITE" id="PS50043"/>
    </source>
</evidence>
<protein>
    <submittedName>
        <fullName evidence="6">PAS domain-containing protein</fullName>
    </submittedName>
</protein>
<evidence type="ECO:0000256" key="1">
    <source>
        <dbReference type="ARBA" id="ARBA00023015"/>
    </source>
</evidence>
<dbReference type="PRINTS" id="PR00038">
    <property type="entry name" value="HTHLUXR"/>
</dbReference>
<name>A0ABR8JE79_9BACT</name>
<dbReference type="PROSITE" id="PS00622">
    <property type="entry name" value="HTH_LUXR_1"/>
    <property type="match status" value="1"/>
</dbReference>
<evidence type="ECO:0000313" key="7">
    <source>
        <dbReference type="Proteomes" id="UP000642468"/>
    </source>
</evidence>
<dbReference type="CDD" id="cd00130">
    <property type="entry name" value="PAS"/>
    <property type="match status" value="1"/>
</dbReference>
<dbReference type="InterPro" id="IPR016032">
    <property type="entry name" value="Sig_transdc_resp-reg_C-effctor"/>
</dbReference>
<dbReference type="Gene3D" id="3.30.450.20">
    <property type="entry name" value="PAS domain"/>
    <property type="match status" value="1"/>
</dbReference>
<dbReference type="PROSITE" id="PS50043">
    <property type="entry name" value="HTH_LUXR_2"/>
    <property type="match status" value="1"/>
</dbReference>
<dbReference type="Proteomes" id="UP000642468">
    <property type="component" value="Unassembled WGS sequence"/>
</dbReference>
<keyword evidence="3" id="KW-0804">Transcription</keyword>
<dbReference type="InterPro" id="IPR000014">
    <property type="entry name" value="PAS"/>
</dbReference>
<feature type="domain" description="PAS" evidence="5">
    <location>
        <begin position="48"/>
        <end position="120"/>
    </location>
</feature>
<feature type="domain" description="HTH luxR-type" evidence="4">
    <location>
        <begin position="198"/>
        <end position="259"/>
    </location>
</feature>
<dbReference type="PROSITE" id="PS50112">
    <property type="entry name" value="PAS"/>
    <property type="match status" value="1"/>
</dbReference>
<dbReference type="Pfam" id="PF08447">
    <property type="entry name" value="PAS_3"/>
    <property type="match status" value="1"/>
</dbReference>
<evidence type="ECO:0000259" key="5">
    <source>
        <dbReference type="PROSITE" id="PS50112"/>
    </source>
</evidence>
<proteinExistence type="predicted"/>
<evidence type="ECO:0000256" key="3">
    <source>
        <dbReference type="ARBA" id="ARBA00023163"/>
    </source>
</evidence>
<comment type="caution">
    <text evidence="6">The sequence shown here is derived from an EMBL/GenBank/DDBJ whole genome shotgun (WGS) entry which is preliminary data.</text>
</comment>
<dbReference type="EMBL" id="JACWZZ010000001">
    <property type="protein sequence ID" value="MBD2714080.1"/>
    <property type="molecule type" value="Genomic_DNA"/>
</dbReference>
<dbReference type="InterPro" id="IPR036388">
    <property type="entry name" value="WH-like_DNA-bd_sf"/>
</dbReference>
<dbReference type="Gene3D" id="1.10.10.10">
    <property type="entry name" value="Winged helix-like DNA-binding domain superfamily/Winged helix DNA-binding domain"/>
    <property type="match status" value="1"/>
</dbReference>
<dbReference type="InterPro" id="IPR000792">
    <property type="entry name" value="Tscrpt_reg_LuxR_C"/>
</dbReference>
<dbReference type="PANTHER" id="PTHR44688">
    <property type="entry name" value="DNA-BINDING TRANSCRIPTIONAL ACTIVATOR DEVR_DOSR"/>
    <property type="match status" value="1"/>
</dbReference>
<gene>
    <name evidence="6" type="ORF">IC231_03420</name>
</gene>
<keyword evidence="7" id="KW-1185">Reference proteome</keyword>